<dbReference type="PANTHER" id="PTHR43976">
    <property type="entry name" value="SHORT CHAIN DEHYDROGENASE"/>
    <property type="match status" value="1"/>
</dbReference>
<dbReference type="Pfam" id="PF00106">
    <property type="entry name" value="adh_short"/>
    <property type="match status" value="1"/>
</dbReference>
<dbReference type="PRINTS" id="PR00081">
    <property type="entry name" value="GDHRDH"/>
</dbReference>
<dbReference type="PANTHER" id="PTHR43976:SF16">
    <property type="entry name" value="SHORT-CHAIN DEHYDROGENASE_REDUCTASE FAMILY PROTEIN"/>
    <property type="match status" value="1"/>
</dbReference>
<reference evidence="5" key="1">
    <citation type="submission" date="2023-02" db="EMBL/GenBank/DDBJ databases">
        <authorList>
            <person name="Palmer J.M."/>
        </authorList>
    </citation>
    <scope>NUCLEOTIDE SEQUENCE</scope>
    <source>
        <strain evidence="5">FW57</strain>
    </source>
</reference>
<keyword evidence="6" id="KW-1185">Reference proteome</keyword>
<evidence type="ECO:0000256" key="3">
    <source>
        <dbReference type="RuleBase" id="RU000363"/>
    </source>
</evidence>
<proteinExistence type="inferred from homology"/>
<keyword evidence="2" id="KW-0560">Oxidoreductase</keyword>
<comment type="similarity">
    <text evidence="1 3">Belongs to the short-chain dehydrogenases/reductases (SDR) family.</text>
</comment>
<organism evidence="5 6">
    <name type="scientific">Staphylotrichum longicolle</name>
    <dbReference type="NCBI Taxonomy" id="669026"/>
    <lineage>
        <taxon>Eukaryota</taxon>
        <taxon>Fungi</taxon>
        <taxon>Dikarya</taxon>
        <taxon>Ascomycota</taxon>
        <taxon>Pezizomycotina</taxon>
        <taxon>Sordariomycetes</taxon>
        <taxon>Sordariomycetidae</taxon>
        <taxon>Sordariales</taxon>
        <taxon>Chaetomiaceae</taxon>
        <taxon>Staphylotrichum</taxon>
    </lineage>
</organism>
<name>A0AAD4F120_9PEZI</name>
<comment type="caution">
    <text evidence="5">The sequence shown here is derived from an EMBL/GenBank/DDBJ whole genome shotgun (WGS) entry which is preliminary data.</text>
</comment>
<dbReference type="InterPro" id="IPR051911">
    <property type="entry name" value="SDR_oxidoreductase"/>
</dbReference>
<evidence type="ECO:0000259" key="4">
    <source>
        <dbReference type="SMART" id="SM00822"/>
    </source>
</evidence>
<accession>A0AAD4F120</accession>
<evidence type="ECO:0000313" key="6">
    <source>
        <dbReference type="Proteomes" id="UP001197093"/>
    </source>
</evidence>
<evidence type="ECO:0000256" key="2">
    <source>
        <dbReference type="ARBA" id="ARBA00023002"/>
    </source>
</evidence>
<dbReference type="Proteomes" id="UP001197093">
    <property type="component" value="Unassembled WGS sequence"/>
</dbReference>
<dbReference type="SUPFAM" id="SSF51735">
    <property type="entry name" value="NAD(P)-binding Rossmann-fold domains"/>
    <property type="match status" value="1"/>
</dbReference>
<evidence type="ECO:0000256" key="1">
    <source>
        <dbReference type="ARBA" id="ARBA00006484"/>
    </source>
</evidence>
<dbReference type="AlphaFoldDB" id="A0AAD4F120"/>
<dbReference type="CDD" id="cd05374">
    <property type="entry name" value="17beta-HSD-like_SDR_c"/>
    <property type="match status" value="1"/>
</dbReference>
<dbReference type="Gene3D" id="3.40.50.720">
    <property type="entry name" value="NAD(P)-binding Rossmann-like Domain"/>
    <property type="match status" value="1"/>
</dbReference>
<dbReference type="InterPro" id="IPR057326">
    <property type="entry name" value="KR_dom"/>
</dbReference>
<sequence>MPSVWFVTGSSRGLGRVIVETALASGASVVATARSPETLDSLAEKFGPDRFLALRLDVTKESEVTNAVNAAREKFGRIDVVVNNAGRTSIAALEDMETRQFQQLIDTNFMGAVYVTKAVTPLLRRQGSGHIFQVSSLGDRMGMPGLSAYQSAKWALTGFSMAVAQELAPLGITVTILEPGTVRTGWAGQELKMPEISDPYKPTVGATAEMFRQMANHEECPPERIAQIIVDLSKSKDVPLRLVLGPQAVEFAKQSAEALAESDEKWRHISLSCI</sequence>
<gene>
    <name evidence="5" type="ORF">NEMBOFW57_001161</name>
</gene>
<dbReference type="PRINTS" id="PR00080">
    <property type="entry name" value="SDRFAMILY"/>
</dbReference>
<evidence type="ECO:0000313" key="5">
    <source>
        <dbReference type="EMBL" id="KAG7291149.1"/>
    </source>
</evidence>
<dbReference type="SMART" id="SM00822">
    <property type="entry name" value="PKS_KR"/>
    <property type="match status" value="1"/>
</dbReference>
<dbReference type="EMBL" id="JAHCVI010000001">
    <property type="protein sequence ID" value="KAG7291149.1"/>
    <property type="molecule type" value="Genomic_DNA"/>
</dbReference>
<dbReference type="InterPro" id="IPR002347">
    <property type="entry name" value="SDR_fam"/>
</dbReference>
<dbReference type="GO" id="GO:0016491">
    <property type="term" value="F:oxidoreductase activity"/>
    <property type="evidence" value="ECO:0007669"/>
    <property type="project" value="UniProtKB-KW"/>
</dbReference>
<dbReference type="InterPro" id="IPR036291">
    <property type="entry name" value="NAD(P)-bd_dom_sf"/>
</dbReference>
<protein>
    <recommendedName>
        <fullName evidence="4">Ketoreductase domain-containing protein</fullName>
    </recommendedName>
</protein>
<feature type="domain" description="Ketoreductase" evidence="4">
    <location>
        <begin position="3"/>
        <end position="189"/>
    </location>
</feature>